<evidence type="ECO:0000313" key="8">
    <source>
        <dbReference type="EMBL" id="MCQ1537786.1"/>
    </source>
</evidence>
<dbReference type="InterPro" id="IPR038476">
    <property type="entry name" value="UvrC_RNase_H_dom_sf"/>
</dbReference>
<dbReference type="GO" id="GO:0006281">
    <property type="term" value="P:DNA repair"/>
    <property type="evidence" value="ECO:0007669"/>
    <property type="project" value="UniProtKB-KW"/>
</dbReference>
<dbReference type="PANTHER" id="PTHR30562:SF1">
    <property type="entry name" value="UVRABC SYSTEM PROTEIN C"/>
    <property type="match status" value="1"/>
</dbReference>
<dbReference type="Pfam" id="PF01541">
    <property type="entry name" value="GIY-YIG"/>
    <property type="match status" value="1"/>
</dbReference>
<dbReference type="Pfam" id="PF22920">
    <property type="entry name" value="UvrC_RNaseH"/>
    <property type="match status" value="1"/>
</dbReference>
<evidence type="ECO:0000256" key="1">
    <source>
        <dbReference type="ARBA" id="ARBA00022490"/>
    </source>
</evidence>
<protein>
    <submittedName>
        <fullName evidence="8">Excinuclease ABC subunit C</fullName>
    </submittedName>
</protein>
<dbReference type="SMART" id="SM00465">
    <property type="entry name" value="GIYc"/>
    <property type="match status" value="1"/>
</dbReference>
<organism evidence="8 9">
    <name type="scientific">Methanocalculus taiwanensis</name>
    <dbReference type="NCBI Taxonomy" id="106207"/>
    <lineage>
        <taxon>Archaea</taxon>
        <taxon>Methanobacteriati</taxon>
        <taxon>Methanobacteriota</taxon>
        <taxon>Stenosarchaea group</taxon>
        <taxon>Methanomicrobia</taxon>
        <taxon>Methanomicrobiales</taxon>
        <taxon>Methanocalculaceae</taxon>
        <taxon>Methanocalculus</taxon>
    </lineage>
</organism>
<dbReference type="Pfam" id="PF08459">
    <property type="entry name" value="UvrC_RNaseH_dom"/>
    <property type="match status" value="1"/>
</dbReference>
<keyword evidence="5" id="KW-0234">DNA repair</keyword>
<dbReference type="CDD" id="cd10434">
    <property type="entry name" value="GIY-YIG_UvrC_Cho"/>
    <property type="match status" value="1"/>
</dbReference>
<dbReference type="PROSITE" id="PS50165">
    <property type="entry name" value="UVRC"/>
    <property type="match status" value="1"/>
</dbReference>
<dbReference type="GO" id="GO:0004518">
    <property type="term" value="F:nuclease activity"/>
    <property type="evidence" value="ECO:0007669"/>
    <property type="project" value="UniProtKB-KW"/>
</dbReference>
<feature type="domain" description="UvrC family homology region profile" evidence="7">
    <location>
        <begin position="278"/>
        <end position="447"/>
    </location>
</feature>
<dbReference type="SUPFAM" id="SSF82771">
    <property type="entry name" value="GIY-YIG endonuclease"/>
    <property type="match status" value="1"/>
</dbReference>
<dbReference type="Proteomes" id="UP001524383">
    <property type="component" value="Unassembled WGS sequence"/>
</dbReference>
<dbReference type="SUPFAM" id="SSF46600">
    <property type="entry name" value="C-terminal UvrC-binding domain of UvrB"/>
    <property type="match status" value="1"/>
</dbReference>
<keyword evidence="3" id="KW-0228">DNA excision</keyword>
<evidence type="ECO:0000259" key="7">
    <source>
        <dbReference type="PROSITE" id="PS50165"/>
    </source>
</evidence>
<keyword evidence="1" id="KW-0963">Cytoplasm</keyword>
<accession>A0ABD4TGC9</accession>
<dbReference type="InterPro" id="IPR004791">
    <property type="entry name" value="UvrC"/>
</dbReference>
<comment type="caution">
    <text evidence="8">The sequence shown here is derived from an EMBL/GenBank/DDBJ whole genome shotgun (WGS) entry which is preliminary data.</text>
</comment>
<dbReference type="InterPro" id="IPR001162">
    <property type="entry name" value="UvrC_RNase_H_dom"/>
</dbReference>
<dbReference type="PROSITE" id="PS50164">
    <property type="entry name" value="GIY_YIG"/>
    <property type="match status" value="1"/>
</dbReference>
<sequence length="516" mass="57974">MIDTTIIPEEPGSYLFRDESGTVIYVGKAKNLRKRVQSYFKKKGLDPKTAVLVEAIRSVDFIATVNETEALILENTLIKRYQPKYNIDLKDAKSFAFIHISDNPFPRIGIARKMGMEGRYFGPFVSARERDRLLAMVKKIFGLRSCRRLPKRACLRYHIGTCPAPCIGKISEEAYAERVRQAEEVLKGRTKELIADLNDEMERLSGICEFESAILIRETICALEHLAGRRMAARKFASEGDVIQYRITGGEVFLLLFHQRNGTLVEKEEFRFNEAPGFLSEFLVQYYSDHEVPGEVILPETVDEAIAAYLAALRGKSVAITVPKQGAKRELLNLAAKNVDLTWFAGSERVKALRRALRLASDPEVIECFDISHLSGTAAVGGMVRFVGGKPDKRGYRRFSLKSAVGGDDPGSIREVVSRRYSRLIAEDGELPDLIVIDGGKAQLSAAYAELNKLDLNIPVIALAKREEEIYLPKLPYPLPVPSDDPASLLIQEIRDEAHRFAVSYNRIKRRKKVIP</sequence>
<dbReference type="FunFam" id="3.40.1440.10:FF:000001">
    <property type="entry name" value="UvrABC system protein C"/>
    <property type="match status" value="1"/>
</dbReference>
<evidence type="ECO:0000256" key="4">
    <source>
        <dbReference type="ARBA" id="ARBA00022881"/>
    </source>
</evidence>
<dbReference type="PANTHER" id="PTHR30562">
    <property type="entry name" value="UVRC/OXIDOREDUCTASE"/>
    <property type="match status" value="1"/>
</dbReference>
<evidence type="ECO:0000256" key="2">
    <source>
        <dbReference type="ARBA" id="ARBA00022763"/>
    </source>
</evidence>
<dbReference type="Gene3D" id="3.40.1440.10">
    <property type="entry name" value="GIY-YIG endonuclease"/>
    <property type="match status" value="1"/>
</dbReference>
<feature type="domain" description="GIY-YIG" evidence="6">
    <location>
        <begin position="9"/>
        <end position="87"/>
    </location>
</feature>
<gene>
    <name evidence="8" type="ORF">FTO68_02115</name>
</gene>
<dbReference type="RefSeq" id="WP_255331708.1">
    <property type="nucleotide sequence ID" value="NZ_VOTZ01000003.1"/>
</dbReference>
<proteinExistence type="predicted"/>
<evidence type="ECO:0000259" key="6">
    <source>
        <dbReference type="PROSITE" id="PS50164"/>
    </source>
</evidence>
<evidence type="ECO:0000313" key="9">
    <source>
        <dbReference type="Proteomes" id="UP001524383"/>
    </source>
</evidence>
<name>A0ABD4TGC9_9EURY</name>
<dbReference type="Gene3D" id="3.30.420.340">
    <property type="entry name" value="UvrC, RNAse H endonuclease domain"/>
    <property type="match status" value="1"/>
</dbReference>
<dbReference type="AlphaFoldDB" id="A0ABD4TGC9"/>
<dbReference type="InterPro" id="IPR035901">
    <property type="entry name" value="GIY-YIG_endonuc_sf"/>
</dbReference>
<evidence type="ECO:0000256" key="5">
    <source>
        <dbReference type="ARBA" id="ARBA00023204"/>
    </source>
</evidence>
<dbReference type="InterPro" id="IPR000305">
    <property type="entry name" value="GIY-YIG_endonuc"/>
</dbReference>
<reference evidence="8 9" key="1">
    <citation type="submission" date="2019-08" db="EMBL/GenBank/DDBJ databases">
        <authorList>
            <person name="Chen S.-C."/>
            <person name="Lai M.-C."/>
            <person name="You Y.-T."/>
        </authorList>
    </citation>
    <scope>NUCLEOTIDE SEQUENCE [LARGE SCALE GENOMIC DNA]</scope>
    <source>
        <strain evidence="8 9">P2F9704a</strain>
    </source>
</reference>
<keyword evidence="4" id="KW-0267">Excision nuclease</keyword>
<dbReference type="InterPro" id="IPR036876">
    <property type="entry name" value="UVR_dom_sf"/>
</dbReference>
<keyword evidence="2" id="KW-0227">DNA damage</keyword>
<dbReference type="EMBL" id="VOTZ01000003">
    <property type="protein sequence ID" value="MCQ1537786.1"/>
    <property type="molecule type" value="Genomic_DNA"/>
</dbReference>
<dbReference type="InterPro" id="IPR050066">
    <property type="entry name" value="UvrABC_protein_C"/>
</dbReference>
<dbReference type="NCBIfam" id="TIGR00194">
    <property type="entry name" value="uvrC"/>
    <property type="match status" value="1"/>
</dbReference>
<dbReference type="InterPro" id="IPR047296">
    <property type="entry name" value="GIY-YIG_UvrC_Cho"/>
</dbReference>
<evidence type="ECO:0000256" key="3">
    <source>
        <dbReference type="ARBA" id="ARBA00022769"/>
    </source>
</evidence>
<keyword evidence="9" id="KW-1185">Reference proteome</keyword>